<dbReference type="AlphaFoldDB" id="A0A8S8XEC2"/>
<keyword evidence="4" id="KW-0804">Transcription</keyword>
<dbReference type="InterPro" id="IPR036388">
    <property type="entry name" value="WH-like_DNA-bd_sf"/>
</dbReference>
<dbReference type="GO" id="GO:0016987">
    <property type="term" value="F:sigma factor activity"/>
    <property type="evidence" value="ECO:0007669"/>
    <property type="project" value="UniProtKB-KW"/>
</dbReference>
<dbReference type="Pfam" id="PF08281">
    <property type="entry name" value="Sigma70_r4_2"/>
    <property type="match status" value="1"/>
</dbReference>
<protein>
    <submittedName>
        <fullName evidence="7">RNA polymerase sigma factor</fullName>
    </submittedName>
</protein>
<dbReference type="Gene3D" id="1.10.1740.10">
    <property type="match status" value="1"/>
</dbReference>
<sequence>MDFRERIVEYLPHLRAVARSLTGRKEWADDLVHDTILRALSAEAQFQPGTNLKAWLLTILRNHYINNVRRRRFEVEPMGDIPDSALPVAATQDTTIEVNEVGRALQTLAVEHREILVLISAAGMSYEEAAEVCGVAVGTIKSRLNRARNELKKALDAGAAHFNPPLSG</sequence>
<dbReference type="PANTHER" id="PTHR43133">
    <property type="entry name" value="RNA POLYMERASE ECF-TYPE SIGMA FACTO"/>
    <property type="match status" value="1"/>
</dbReference>
<proteinExistence type="inferred from homology"/>
<feature type="domain" description="RNA polymerase sigma-70 region 2" evidence="5">
    <location>
        <begin position="9"/>
        <end position="72"/>
    </location>
</feature>
<evidence type="ECO:0000256" key="2">
    <source>
        <dbReference type="ARBA" id="ARBA00023015"/>
    </source>
</evidence>
<evidence type="ECO:0000256" key="1">
    <source>
        <dbReference type="ARBA" id="ARBA00010641"/>
    </source>
</evidence>
<reference evidence="7" key="1">
    <citation type="submission" date="2021-02" db="EMBL/GenBank/DDBJ databases">
        <title>Genome sequence of Rhodospirillales sp. strain TMPK1 isolated from soil.</title>
        <authorList>
            <person name="Nakai R."/>
            <person name="Kusada H."/>
            <person name="Tamaki H."/>
        </authorList>
    </citation>
    <scope>NUCLEOTIDE SEQUENCE</scope>
    <source>
        <strain evidence="7">TMPK1</strain>
    </source>
</reference>
<comment type="similarity">
    <text evidence="1">Belongs to the sigma-70 factor family. ECF subfamily.</text>
</comment>
<evidence type="ECO:0000313" key="7">
    <source>
        <dbReference type="EMBL" id="GIL39767.1"/>
    </source>
</evidence>
<dbReference type="NCBIfam" id="TIGR02937">
    <property type="entry name" value="sigma70-ECF"/>
    <property type="match status" value="1"/>
</dbReference>
<evidence type="ECO:0000256" key="3">
    <source>
        <dbReference type="ARBA" id="ARBA00023082"/>
    </source>
</evidence>
<accession>A0A8S8XEC2</accession>
<dbReference type="RefSeq" id="WP_420242886.1">
    <property type="nucleotide sequence ID" value="NZ_BOPV01000001.1"/>
</dbReference>
<keyword evidence="8" id="KW-1185">Reference proteome</keyword>
<organism evidence="7 8">
    <name type="scientific">Roseiterribacter gracilis</name>
    <dbReference type="NCBI Taxonomy" id="2812848"/>
    <lineage>
        <taxon>Bacteria</taxon>
        <taxon>Pseudomonadati</taxon>
        <taxon>Pseudomonadota</taxon>
        <taxon>Alphaproteobacteria</taxon>
        <taxon>Rhodospirillales</taxon>
        <taxon>Roseiterribacteraceae</taxon>
        <taxon>Roseiterribacter</taxon>
    </lineage>
</organism>
<evidence type="ECO:0000259" key="6">
    <source>
        <dbReference type="Pfam" id="PF08281"/>
    </source>
</evidence>
<dbReference type="InterPro" id="IPR013324">
    <property type="entry name" value="RNA_pol_sigma_r3/r4-like"/>
</dbReference>
<dbReference type="InterPro" id="IPR013325">
    <property type="entry name" value="RNA_pol_sigma_r2"/>
</dbReference>
<dbReference type="InterPro" id="IPR014284">
    <property type="entry name" value="RNA_pol_sigma-70_dom"/>
</dbReference>
<dbReference type="PANTHER" id="PTHR43133:SF25">
    <property type="entry name" value="RNA POLYMERASE SIGMA FACTOR RFAY-RELATED"/>
    <property type="match status" value="1"/>
</dbReference>
<dbReference type="Proteomes" id="UP000681075">
    <property type="component" value="Unassembled WGS sequence"/>
</dbReference>
<dbReference type="GO" id="GO:0006352">
    <property type="term" value="P:DNA-templated transcription initiation"/>
    <property type="evidence" value="ECO:0007669"/>
    <property type="project" value="InterPro"/>
</dbReference>
<dbReference type="InterPro" id="IPR013249">
    <property type="entry name" value="RNA_pol_sigma70_r4_t2"/>
</dbReference>
<dbReference type="Gene3D" id="1.10.10.10">
    <property type="entry name" value="Winged helix-like DNA-binding domain superfamily/Winged helix DNA-binding domain"/>
    <property type="match status" value="1"/>
</dbReference>
<dbReference type="InterPro" id="IPR007627">
    <property type="entry name" value="RNA_pol_sigma70_r2"/>
</dbReference>
<evidence type="ECO:0000259" key="5">
    <source>
        <dbReference type="Pfam" id="PF04542"/>
    </source>
</evidence>
<comment type="caution">
    <text evidence="7">The sequence shown here is derived from an EMBL/GenBank/DDBJ whole genome shotgun (WGS) entry which is preliminary data.</text>
</comment>
<dbReference type="GO" id="GO:0003677">
    <property type="term" value="F:DNA binding"/>
    <property type="evidence" value="ECO:0007669"/>
    <property type="project" value="InterPro"/>
</dbReference>
<evidence type="ECO:0000313" key="8">
    <source>
        <dbReference type="Proteomes" id="UP000681075"/>
    </source>
</evidence>
<dbReference type="EMBL" id="BOPV01000001">
    <property type="protein sequence ID" value="GIL39767.1"/>
    <property type="molecule type" value="Genomic_DNA"/>
</dbReference>
<name>A0A8S8XEC2_9PROT</name>
<dbReference type="SUPFAM" id="SSF88659">
    <property type="entry name" value="Sigma3 and sigma4 domains of RNA polymerase sigma factors"/>
    <property type="match status" value="1"/>
</dbReference>
<dbReference type="InterPro" id="IPR039425">
    <property type="entry name" value="RNA_pol_sigma-70-like"/>
</dbReference>
<gene>
    <name evidence="7" type="ORF">TMPK1_20040</name>
</gene>
<keyword evidence="2" id="KW-0805">Transcription regulation</keyword>
<feature type="domain" description="RNA polymerase sigma factor 70 region 4 type 2" evidence="6">
    <location>
        <begin position="100"/>
        <end position="151"/>
    </location>
</feature>
<dbReference type="SUPFAM" id="SSF88946">
    <property type="entry name" value="Sigma2 domain of RNA polymerase sigma factors"/>
    <property type="match status" value="1"/>
</dbReference>
<keyword evidence="3" id="KW-0731">Sigma factor</keyword>
<dbReference type="CDD" id="cd06171">
    <property type="entry name" value="Sigma70_r4"/>
    <property type="match status" value="1"/>
</dbReference>
<evidence type="ECO:0000256" key="4">
    <source>
        <dbReference type="ARBA" id="ARBA00023163"/>
    </source>
</evidence>
<dbReference type="Pfam" id="PF04542">
    <property type="entry name" value="Sigma70_r2"/>
    <property type="match status" value="1"/>
</dbReference>